<keyword evidence="1" id="KW-1133">Transmembrane helix</keyword>
<evidence type="ECO:0000313" key="3">
    <source>
        <dbReference type="Proteomes" id="UP000197768"/>
    </source>
</evidence>
<comment type="caution">
    <text evidence="2">The sequence shown here is derived from an EMBL/GenBank/DDBJ whole genome shotgun (WGS) entry which is preliminary data.</text>
</comment>
<accession>A0A2D0AIX0</accession>
<sequence length="91" mass="10914">MRIEKQVEANVCQIGWGILRNGLIVIEIIFIPSLLMFFIWQTVSTILFTDYLRYGWNLIDNNIISLKELKKHNIMIYNIEVISLIYYDRKF</sequence>
<evidence type="ECO:0000313" key="2">
    <source>
        <dbReference type="EMBL" id="OWP85195.1"/>
    </source>
</evidence>
<protein>
    <submittedName>
        <fullName evidence="2">Uncharacterized protein</fullName>
    </submittedName>
</protein>
<gene>
    <name evidence="2" type="ORF">BWK59_01230</name>
</gene>
<name>A0A2D0AIX0_9FLAO</name>
<dbReference type="EMBL" id="MTCZ01000005">
    <property type="protein sequence ID" value="OWP85195.1"/>
    <property type="molecule type" value="Genomic_DNA"/>
</dbReference>
<organism evidence="2 3">
    <name type="scientific">Flavobacterium davisii</name>
    <dbReference type="NCBI Taxonomy" id="2906077"/>
    <lineage>
        <taxon>Bacteria</taxon>
        <taxon>Pseudomonadati</taxon>
        <taxon>Bacteroidota</taxon>
        <taxon>Flavobacteriia</taxon>
        <taxon>Flavobacteriales</taxon>
        <taxon>Flavobacteriaceae</taxon>
        <taxon>Flavobacterium</taxon>
    </lineage>
</organism>
<keyword evidence="1" id="KW-0472">Membrane</keyword>
<dbReference type="AlphaFoldDB" id="A0A2D0AIX0"/>
<evidence type="ECO:0000256" key="1">
    <source>
        <dbReference type="SAM" id="Phobius"/>
    </source>
</evidence>
<keyword evidence="1" id="KW-0812">Transmembrane</keyword>
<reference evidence="2 3" key="1">
    <citation type="journal article" date="2017" name="Infect. Genet. Evol.">
        <title>Comparative genome analysis of fish pathogen Flavobacterium columnare reveals extensive sequence diversity within the species.</title>
        <authorList>
            <person name="Kayansamruaj P."/>
            <person name="Dong H.T."/>
            <person name="Hirono I."/>
            <person name="Kondo H."/>
            <person name="Senapin S."/>
            <person name="Rodkhum C."/>
        </authorList>
    </citation>
    <scope>NUCLEOTIDE SEQUENCE [LARGE SCALE GENOMIC DNA]</scope>
    <source>
        <strain evidence="2 3">1215</strain>
    </source>
</reference>
<proteinExistence type="predicted"/>
<feature type="transmembrane region" description="Helical" evidence="1">
    <location>
        <begin position="21"/>
        <end position="40"/>
    </location>
</feature>
<dbReference type="Proteomes" id="UP000197768">
    <property type="component" value="Unassembled WGS sequence"/>
</dbReference>